<accession>A0A8K0JP30</accession>
<comment type="caution">
    <text evidence="2">The sequence shown here is derived from an EMBL/GenBank/DDBJ whole genome shotgun (WGS) entry which is preliminary data.</text>
</comment>
<organism evidence="2 3">
    <name type="scientific">Filobasidium floriforme</name>
    <dbReference type="NCBI Taxonomy" id="5210"/>
    <lineage>
        <taxon>Eukaryota</taxon>
        <taxon>Fungi</taxon>
        <taxon>Dikarya</taxon>
        <taxon>Basidiomycota</taxon>
        <taxon>Agaricomycotina</taxon>
        <taxon>Tremellomycetes</taxon>
        <taxon>Filobasidiales</taxon>
        <taxon>Filobasidiaceae</taxon>
        <taxon>Filobasidium</taxon>
    </lineage>
</organism>
<reference evidence="2" key="1">
    <citation type="submission" date="2020-04" db="EMBL/GenBank/DDBJ databases">
        <title>Analysis of mating type loci in Filobasidium floriforme.</title>
        <authorList>
            <person name="Nowrousian M."/>
        </authorList>
    </citation>
    <scope>NUCLEOTIDE SEQUENCE</scope>
    <source>
        <strain evidence="2">CBS 6242</strain>
    </source>
</reference>
<keyword evidence="3" id="KW-1185">Reference proteome</keyword>
<evidence type="ECO:0000313" key="2">
    <source>
        <dbReference type="EMBL" id="KAG7562093.1"/>
    </source>
</evidence>
<name>A0A8K0JP30_9TREE</name>
<keyword evidence="1" id="KW-0472">Membrane</keyword>
<dbReference type="EMBL" id="JABELV010000039">
    <property type="protein sequence ID" value="KAG7562093.1"/>
    <property type="molecule type" value="Genomic_DNA"/>
</dbReference>
<protein>
    <submittedName>
        <fullName evidence="2">Uncharacterized protein</fullName>
    </submittedName>
</protein>
<gene>
    <name evidence="2" type="ORF">FFLO_02472</name>
</gene>
<evidence type="ECO:0000256" key="1">
    <source>
        <dbReference type="SAM" id="Phobius"/>
    </source>
</evidence>
<sequence length="234" mass="26104">MYRSSCQLFPLQASPRAPHLFAFYTPSLSKVVLKSFAMYIPTVEPTATISQTTSIVTTIATSTSTAISAPSSDQPDIVKLCSGQIFCVIYLSAGPWDASNIIAFFKDFAQAIVLACVSIVLVLTILYFIIDKITGGEFFKEVAILHPDTHPRIVRADRIASTFPRAYRRGQRCPTERSLLVDLYDQHDSRMSRCYNTWPGSRCSQRTSLATLHTITEMDEEMEAFDIKVSVARN</sequence>
<dbReference type="AlphaFoldDB" id="A0A8K0JP30"/>
<proteinExistence type="predicted"/>
<keyword evidence="1" id="KW-0812">Transmembrane</keyword>
<evidence type="ECO:0000313" key="3">
    <source>
        <dbReference type="Proteomes" id="UP000812966"/>
    </source>
</evidence>
<feature type="transmembrane region" description="Helical" evidence="1">
    <location>
        <begin position="108"/>
        <end position="130"/>
    </location>
</feature>
<keyword evidence="1" id="KW-1133">Transmembrane helix</keyword>
<dbReference type="Proteomes" id="UP000812966">
    <property type="component" value="Unassembled WGS sequence"/>
</dbReference>